<sequence length="342" mass="37356">MKPFLVIAAACMLPLTGWAGNPDHGAMGERLLGVLQNQFAAFQTQATQLAKEAEGFCAGRRTEEEVTSAFRATWLAWAPLDPYQFGPMETLGAALRVNFFPDKKGFVGRALTQLGRLSAEEQSNPAVIARYSVAAQGLPAIERLLFDAPLDAPAQCPVLIGITGQLAATSNALYDQWFGQPGWADLVRSAGPDNPTYLSNQEFSRQMFTALGFSILRMRDHRLKRPLGSYQRAFPKRAEAWRAGLSTRIIAAQLNGMDAVILNGFGPALPEQIRAELTRRLSDLAQRLEKIDQPLQNAVEDPLLRVRIEGVISRFQTLQIYLEDTVGPALGLQAGFSAGDGD</sequence>
<evidence type="ECO:0000256" key="3">
    <source>
        <dbReference type="SAM" id="SignalP"/>
    </source>
</evidence>
<comment type="subcellular location">
    <subcellularLocation>
        <location evidence="1">Cell envelope</location>
    </subcellularLocation>
</comment>
<evidence type="ECO:0000313" key="6">
    <source>
        <dbReference type="Proteomes" id="UP000050471"/>
    </source>
</evidence>
<feature type="domain" description="Imelysin-like" evidence="4">
    <location>
        <begin position="38"/>
        <end position="312"/>
    </location>
</feature>
<name>A0A0P7I4K0_9RHOB</name>
<evidence type="ECO:0000259" key="4">
    <source>
        <dbReference type="Pfam" id="PF09375"/>
    </source>
</evidence>
<proteinExistence type="predicted"/>
<dbReference type="OrthoDB" id="5729110at2"/>
<evidence type="ECO:0000256" key="1">
    <source>
        <dbReference type="ARBA" id="ARBA00004196"/>
    </source>
</evidence>
<dbReference type="Pfam" id="PF09375">
    <property type="entry name" value="Peptidase_M75"/>
    <property type="match status" value="1"/>
</dbReference>
<accession>A0A0P7I4K0</accession>
<gene>
    <name evidence="5" type="ORF">AKJ29_16505</name>
</gene>
<comment type="caution">
    <text evidence="5">The sequence shown here is derived from an EMBL/GenBank/DDBJ whole genome shotgun (WGS) entry which is preliminary data.</text>
</comment>
<evidence type="ECO:0000313" key="5">
    <source>
        <dbReference type="EMBL" id="KPN64236.1"/>
    </source>
</evidence>
<organism evidence="5 6">
    <name type="scientific">Aliiroseovarius crassostreae</name>
    <dbReference type="NCBI Taxonomy" id="154981"/>
    <lineage>
        <taxon>Bacteria</taxon>
        <taxon>Pseudomonadati</taxon>
        <taxon>Pseudomonadota</taxon>
        <taxon>Alphaproteobacteria</taxon>
        <taxon>Rhodobacterales</taxon>
        <taxon>Paracoccaceae</taxon>
        <taxon>Aliiroseovarius</taxon>
    </lineage>
</organism>
<dbReference type="InterPro" id="IPR034984">
    <property type="entry name" value="Imelysin-like_IPPA"/>
</dbReference>
<dbReference type="AlphaFoldDB" id="A0A0P7I4K0"/>
<evidence type="ECO:0000256" key="2">
    <source>
        <dbReference type="ARBA" id="ARBA00022729"/>
    </source>
</evidence>
<dbReference type="GO" id="GO:0030313">
    <property type="term" value="C:cell envelope"/>
    <property type="evidence" value="ECO:0007669"/>
    <property type="project" value="UniProtKB-SubCell"/>
</dbReference>
<dbReference type="InterPro" id="IPR018976">
    <property type="entry name" value="Imelysin-like"/>
</dbReference>
<dbReference type="Proteomes" id="UP000050471">
    <property type="component" value="Unassembled WGS sequence"/>
</dbReference>
<dbReference type="Gene3D" id="1.20.1420.20">
    <property type="entry name" value="M75 peptidase, HXXE motif"/>
    <property type="match status" value="1"/>
</dbReference>
<keyword evidence="6" id="KW-1185">Reference proteome</keyword>
<keyword evidence="2 3" id="KW-0732">Signal</keyword>
<reference evidence="5 6" key="1">
    <citation type="submission" date="2015-09" db="EMBL/GenBank/DDBJ databases">
        <title>Draft genome sequence of Aliiroseovarius crassostreae CV919-312TSm, the causative agent of Roseovarius Oyster Disease (formerly Juvenile Oyster Disease).</title>
        <authorList>
            <person name="Kessner L."/>
            <person name="Spinard E."/>
            <person name="Nelson D."/>
        </authorList>
    </citation>
    <scope>NUCLEOTIDE SEQUENCE [LARGE SCALE GENOMIC DNA]</scope>
    <source>
        <strain evidence="5 6">CV919-312</strain>
    </source>
</reference>
<dbReference type="STRING" id="154981.AKJ29_16505"/>
<dbReference type="InterPro" id="IPR038352">
    <property type="entry name" value="Imelysin_sf"/>
</dbReference>
<protein>
    <recommendedName>
        <fullName evidence="4">Imelysin-like domain-containing protein</fullName>
    </recommendedName>
</protein>
<dbReference type="CDD" id="cd14659">
    <property type="entry name" value="Imelysin-like_IPPA"/>
    <property type="match status" value="1"/>
</dbReference>
<feature type="chain" id="PRO_5006139734" description="Imelysin-like domain-containing protein" evidence="3">
    <location>
        <begin position="20"/>
        <end position="342"/>
    </location>
</feature>
<dbReference type="EMBL" id="LKBA01000004">
    <property type="protein sequence ID" value="KPN64236.1"/>
    <property type="molecule type" value="Genomic_DNA"/>
</dbReference>
<feature type="signal peptide" evidence="3">
    <location>
        <begin position="1"/>
        <end position="19"/>
    </location>
</feature>